<evidence type="ECO:0000313" key="1">
    <source>
        <dbReference type="EMBL" id="KAK8949027.1"/>
    </source>
</evidence>
<dbReference type="Proteomes" id="UP001418222">
    <property type="component" value="Unassembled WGS sequence"/>
</dbReference>
<reference evidence="1 2" key="1">
    <citation type="journal article" date="2022" name="Nat. Plants">
        <title>Genomes of leafy and leafless Platanthera orchids illuminate the evolution of mycoheterotrophy.</title>
        <authorList>
            <person name="Li M.H."/>
            <person name="Liu K.W."/>
            <person name="Li Z."/>
            <person name="Lu H.C."/>
            <person name="Ye Q.L."/>
            <person name="Zhang D."/>
            <person name="Wang J.Y."/>
            <person name="Li Y.F."/>
            <person name="Zhong Z.M."/>
            <person name="Liu X."/>
            <person name="Yu X."/>
            <person name="Liu D.K."/>
            <person name="Tu X.D."/>
            <person name="Liu B."/>
            <person name="Hao Y."/>
            <person name="Liao X.Y."/>
            <person name="Jiang Y.T."/>
            <person name="Sun W.H."/>
            <person name="Chen J."/>
            <person name="Chen Y.Q."/>
            <person name="Ai Y."/>
            <person name="Zhai J.W."/>
            <person name="Wu S.S."/>
            <person name="Zhou Z."/>
            <person name="Hsiao Y.Y."/>
            <person name="Wu W.L."/>
            <person name="Chen Y.Y."/>
            <person name="Lin Y.F."/>
            <person name="Hsu J.L."/>
            <person name="Li C.Y."/>
            <person name="Wang Z.W."/>
            <person name="Zhao X."/>
            <person name="Zhong W.Y."/>
            <person name="Ma X.K."/>
            <person name="Ma L."/>
            <person name="Huang J."/>
            <person name="Chen G.Z."/>
            <person name="Huang M.Z."/>
            <person name="Huang L."/>
            <person name="Peng D.H."/>
            <person name="Luo Y.B."/>
            <person name="Zou S.Q."/>
            <person name="Chen S.P."/>
            <person name="Lan S."/>
            <person name="Tsai W.C."/>
            <person name="Van de Peer Y."/>
            <person name="Liu Z.J."/>
        </authorList>
    </citation>
    <scope>NUCLEOTIDE SEQUENCE [LARGE SCALE GENOMIC DNA]</scope>
    <source>
        <strain evidence="1">Lor287</strain>
    </source>
</reference>
<dbReference type="InterPro" id="IPR029063">
    <property type="entry name" value="SAM-dependent_MTases_sf"/>
</dbReference>
<accession>A0AAP0BSU7</accession>
<name>A0AAP0BSU7_9ASPA</name>
<dbReference type="Gene3D" id="3.40.50.150">
    <property type="entry name" value="Vaccinia Virus protein VP39"/>
    <property type="match status" value="1"/>
</dbReference>
<proteinExistence type="predicted"/>
<sequence length="286" mass="32185">MRESASTITCKEEQGFLPRVDSGGLNPSQGASPAFLSEVEASTGTLATEDTPIDDVDCRRKEEDRLFLLQEIGGDPWNPRPEMVSKVMKMLQCVHKVLKPDGIFISISFGQVTKGATYVYIFIIYFAIKYTLEVMQPHFRRQLFEAPCFTWSVEWKTFGEGFYYFFYTLMKLSDSHIAFSAALACSPARAHGLNSHGRLVCFQIGALLQRYFPWSPKLVHHCKYSSLLRITLPGLKDQLEPGACRCTWACWDLKASRIVVSICPSSDCWNCVGMDGGGAPHWLSMH</sequence>
<organism evidence="1 2">
    <name type="scientific">Platanthera zijinensis</name>
    <dbReference type="NCBI Taxonomy" id="2320716"/>
    <lineage>
        <taxon>Eukaryota</taxon>
        <taxon>Viridiplantae</taxon>
        <taxon>Streptophyta</taxon>
        <taxon>Embryophyta</taxon>
        <taxon>Tracheophyta</taxon>
        <taxon>Spermatophyta</taxon>
        <taxon>Magnoliopsida</taxon>
        <taxon>Liliopsida</taxon>
        <taxon>Asparagales</taxon>
        <taxon>Orchidaceae</taxon>
        <taxon>Orchidoideae</taxon>
        <taxon>Orchideae</taxon>
        <taxon>Orchidinae</taxon>
        <taxon>Platanthera</taxon>
    </lineage>
</organism>
<dbReference type="AlphaFoldDB" id="A0AAP0BSU7"/>
<keyword evidence="2" id="KW-1185">Reference proteome</keyword>
<protein>
    <submittedName>
        <fullName evidence="1">Uncharacterized protein</fullName>
    </submittedName>
</protein>
<comment type="caution">
    <text evidence="1">The sequence shown here is derived from an EMBL/GenBank/DDBJ whole genome shotgun (WGS) entry which is preliminary data.</text>
</comment>
<gene>
    <name evidence="1" type="ORF">KSP39_PZI004937</name>
</gene>
<dbReference type="EMBL" id="JBBWWQ010000004">
    <property type="protein sequence ID" value="KAK8949027.1"/>
    <property type="molecule type" value="Genomic_DNA"/>
</dbReference>
<evidence type="ECO:0000313" key="2">
    <source>
        <dbReference type="Proteomes" id="UP001418222"/>
    </source>
</evidence>